<dbReference type="SUPFAM" id="SSF52343">
    <property type="entry name" value="Ferredoxin reductase-like, C-terminal NADP-linked domain"/>
    <property type="match status" value="1"/>
</dbReference>
<dbReference type="STRING" id="1156985.SAMN04488118_10728"/>
<dbReference type="GO" id="GO:0032259">
    <property type="term" value="P:methylation"/>
    <property type="evidence" value="ECO:0007669"/>
    <property type="project" value="UniProtKB-KW"/>
</dbReference>
<dbReference type="Gene3D" id="2.40.30.10">
    <property type="entry name" value="Translation factors"/>
    <property type="match status" value="1"/>
</dbReference>
<keyword evidence="2" id="KW-0001">2Fe-2S</keyword>
<evidence type="ECO:0000313" key="9">
    <source>
        <dbReference type="EMBL" id="SCZ67304.1"/>
    </source>
</evidence>
<keyword evidence="9" id="KW-0808">Transferase</keyword>
<evidence type="ECO:0000256" key="2">
    <source>
        <dbReference type="ARBA" id="ARBA00022714"/>
    </source>
</evidence>
<dbReference type="SUPFAM" id="SSF54292">
    <property type="entry name" value="2Fe-2S ferredoxin-like"/>
    <property type="match status" value="1"/>
</dbReference>
<dbReference type="SUPFAM" id="SSF63380">
    <property type="entry name" value="Riboflavin synthase domain-like"/>
    <property type="match status" value="1"/>
</dbReference>
<dbReference type="InterPro" id="IPR039261">
    <property type="entry name" value="FNR_nucleotide-bd"/>
</dbReference>
<evidence type="ECO:0000256" key="6">
    <source>
        <dbReference type="ARBA" id="ARBA00023014"/>
    </source>
</evidence>
<sequence>MALINVKVEKVIEEAEGVKAFLLAKSGFFNLPHYTAGSHIDVHCGKGIIRQYSLCGMPDDRKHYMIAVKREDTSRGGSEQMHDEIVIGQALEIGSPRNNFPLDEAASHVTLLAGGIGITPIIAMADRLHTLSIPFELHYFSRSDQHAAFRDRMQSGGYASSVKFHFGLDVPQTTECLRSIFKQRPTEGQTYICGPGPFMDSAEKIAGQNWPTDSIHLERFSANPALASGTTKPFTLELAQSGLTFEIGANETILNVLEENDFEAPFSCEQGVCGTCVTDVIAGTPEHRDSFLNEKDRASGKRMCICVSRAAGRKITLDL</sequence>
<dbReference type="OrthoDB" id="9792185at2"/>
<keyword evidence="10" id="KW-1185">Reference proteome</keyword>
<gene>
    <name evidence="9" type="ORF">SAMN04488118_10728</name>
</gene>
<keyword evidence="3" id="KW-0479">Metal-binding</keyword>
<accession>A0A1G5QZK4</accession>
<reference evidence="9 10" key="1">
    <citation type="submission" date="2016-10" db="EMBL/GenBank/DDBJ databases">
        <authorList>
            <person name="de Groot N.N."/>
        </authorList>
    </citation>
    <scope>NUCLEOTIDE SEQUENCE [LARGE SCALE GENOMIC DNA]</scope>
    <source>
        <strain evidence="9 10">U95</strain>
    </source>
</reference>
<dbReference type="PANTHER" id="PTHR47354:SF1">
    <property type="entry name" value="CARNITINE MONOOXYGENASE REDUCTASE SUBUNIT"/>
    <property type="match status" value="1"/>
</dbReference>
<proteinExistence type="predicted"/>
<keyword evidence="4" id="KW-0560">Oxidoreductase</keyword>
<dbReference type="CDD" id="cd06185">
    <property type="entry name" value="PDR_like"/>
    <property type="match status" value="1"/>
</dbReference>
<dbReference type="CDD" id="cd00207">
    <property type="entry name" value="fer2"/>
    <property type="match status" value="1"/>
</dbReference>
<dbReference type="Gene3D" id="3.40.50.80">
    <property type="entry name" value="Nucleotide-binding domain of ferredoxin-NADP reductase (FNR) module"/>
    <property type="match status" value="1"/>
</dbReference>
<dbReference type="EMBL" id="FMWG01000007">
    <property type="protein sequence ID" value="SCZ67304.1"/>
    <property type="molecule type" value="Genomic_DNA"/>
</dbReference>
<dbReference type="PROSITE" id="PS00197">
    <property type="entry name" value="2FE2S_FER_1"/>
    <property type="match status" value="1"/>
</dbReference>
<evidence type="ECO:0000256" key="3">
    <source>
        <dbReference type="ARBA" id="ARBA00022723"/>
    </source>
</evidence>
<keyword evidence="9" id="KW-0489">Methyltransferase</keyword>
<evidence type="ECO:0000256" key="5">
    <source>
        <dbReference type="ARBA" id="ARBA00023004"/>
    </source>
</evidence>
<dbReference type="PROSITE" id="PS51384">
    <property type="entry name" value="FAD_FR"/>
    <property type="match status" value="1"/>
</dbReference>
<protein>
    <submittedName>
        <fullName evidence="9">Vanillate O-demethylase ferredoxin subunit</fullName>
    </submittedName>
</protein>
<evidence type="ECO:0000256" key="4">
    <source>
        <dbReference type="ARBA" id="ARBA00023002"/>
    </source>
</evidence>
<dbReference type="InterPro" id="IPR001041">
    <property type="entry name" value="2Fe-2S_ferredoxin-type"/>
</dbReference>
<dbReference type="InterPro" id="IPR050415">
    <property type="entry name" value="MRET"/>
</dbReference>
<dbReference type="InterPro" id="IPR036010">
    <property type="entry name" value="2Fe-2S_ferredoxin-like_sf"/>
</dbReference>
<organism evidence="9 10">
    <name type="scientific">Epibacterium ulvae</name>
    <dbReference type="NCBI Taxonomy" id="1156985"/>
    <lineage>
        <taxon>Bacteria</taxon>
        <taxon>Pseudomonadati</taxon>
        <taxon>Pseudomonadota</taxon>
        <taxon>Alphaproteobacteria</taxon>
        <taxon>Rhodobacterales</taxon>
        <taxon>Roseobacteraceae</taxon>
        <taxon>Epibacterium</taxon>
    </lineage>
</organism>
<dbReference type="InterPro" id="IPR017927">
    <property type="entry name" value="FAD-bd_FR_type"/>
</dbReference>
<name>A0A1G5QZK4_9RHOB</name>
<evidence type="ECO:0000256" key="1">
    <source>
        <dbReference type="ARBA" id="ARBA00022630"/>
    </source>
</evidence>
<dbReference type="InterPro" id="IPR012675">
    <property type="entry name" value="Beta-grasp_dom_sf"/>
</dbReference>
<dbReference type="GO" id="GO:0051537">
    <property type="term" value="F:2 iron, 2 sulfur cluster binding"/>
    <property type="evidence" value="ECO:0007669"/>
    <property type="project" value="UniProtKB-KW"/>
</dbReference>
<evidence type="ECO:0000259" key="7">
    <source>
        <dbReference type="PROSITE" id="PS51085"/>
    </source>
</evidence>
<keyword evidence="5" id="KW-0408">Iron</keyword>
<evidence type="ECO:0000313" key="10">
    <source>
        <dbReference type="Proteomes" id="UP000198767"/>
    </source>
</evidence>
<dbReference type="GO" id="GO:0008168">
    <property type="term" value="F:methyltransferase activity"/>
    <property type="evidence" value="ECO:0007669"/>
    <property type="project" value="UniProtKB-KW"/>
</dbReference>
<dbReference type="PANTHER" id="PTHR47354">
    <property type="entry name" value="NADH OXIDOREDUCTASE HCR"/>
    <property type="match status" value="1"/>
</dbReference>
<dbReference type="Proteomes" id="UP000198767">
    <property type="component" value="Unassembled WGS sequence"/>
</dbReference>
<dbReference type="GO" id="GO:0016491">
    <property type="term" value="F:oxidoreductase activity"/>
    <property type="evidence" value="ECO:0007669"/>
    <property type="project" value="UniProtKB-KW"/>
</dbReference>
<dbReference type="InterPro" id="IPR006058">
    <property type="entry name" value="2Fe2S_fd_BS"/>
</dbReference>
<dbReference type="Gene3D" id="3.10.20.30">
    <property type="match status" value="1"/>
</dbReference>
<evidence type="ECO:0000259" key="8">
    <source>
        <dbReference type="PROSITE" id="PS51384"/>
    </source>
</evidence>
<dbReference type="AlphaFoldDB" id="A0A1G5QZK4"/>
<dbReference type="Pfam" id="PF00111">
    <property type="entry name" value="Fer2"/>
    <property type="match status" value="1"/>
</dbReference>
<keyword evidence="1" id="KW-0285">Flavoprotein</keyword>
<dbReference type="PROSITE" id="PS51085">
    <property type="entry name" value="2FE2S_FER_2"/>
    <property type="match status" value="1"/>
</dbReference>
<feature type="domain" description="FAD-binding FR-type" evidence="8">
    <location>
        <begin position="1"/>
        <end position="103"/>
    </location>
</feature>
<keyword evidence="6" id="KW-0411">Iron-sulfur</keyword>
<dbReference type="GO" id="GO:0046872">
    <property type="term" value="F:metal ion binding"/>
    <property type="evidence" value="ECO:0007669"/>
    <property type="project" value="UniProtKB-KW"/>
</dbReference>
<dbReference type="InterPro" id="IPR017938">
    <property type="entry name" value="Riboflavin_synthase-like_b-brl"/>
</dbReference>
<feature type="domain" description="2Fe-2S ferredoxin-type" evidence="7">
    <location>
        <begin position="232"/>
        <end position="319"/>
    </location>
</feature>
<dbReference type="RefSeq" id="WP_090219261.1">
    <property type="nucleotide sequence ID" value="NZ_CANLDO010000005.1"/>
</dbReference>
<dbReference type="PRINTS" id="PR00409">
    <property type="entry name" value="PHDIOXRDTASE"/>
</dbReference>